<dbReference type="InterPro" id="IPR005589">
    <property type="entry name" value="ArfA"/>
</dbReference>
<evidence type="ECO:0000313" key="2">
    <source>
        <dbReference type="Proteomes" id="UP001155500"/>
    </source>
</evidence>
<comment type="caution">
    <text evidence="1">The sequence shown here is derived from an EMBL/GenBank/DDBJ whole genome shotgun (WGS) entry which is preliminary data.</text>
</comment>
<dbReference type="AlphaFoldDB" id="A0A9X4PEC5"/>
<reference evidence="1" key="1">
    <citation type="submission" date="2016-03" db="EMBL/GenBank/DDBJ databases">
        <title>Co-evolution between Pasteurellaceae and their hosts.</title>
        <authorList>
            <person name="Hansen M.J."/>
            <person name="Bojesen A.M."/>
            <person name="Planet P."/>
        </authorList>
    </citation>
    <scope>NUCLEOTIDE SEQUENCE</scope>
    <source>
        <strain evidence="1">146/S8/89</strain>
    </source>
</reference>
<dbReference type="Proteomes" id="UP001155500">
    <property type="component" value="Unassembled WGS sequence"/>
</dbReference>
<dbReference type="Pfam" id="PF03889">
    <property type="entry name" value="ArfA"/>
    <property type="match status" value="1"/>
</dbReference>
<name>A0A9X4PEC5_9PAST</name>
<organism evidence="1 2">
    <name type="scientific">Volucribacter amazonae</name>
    <dbReference type="NCBI Taxonomy" id="256731"/>
    <lineage>
        <taxon>Bacteria</taxon>
        <taxon>Pseudomonadati</taxon>
        <taxon>Pseudomonadota</taxon>
        <taxon>Gammaproteobacteria</taxon>
        <taxon>Pasteurellales</taxon>
        <taxon>Pasteurellaceae</taxon>
        <taxon>Volucribacter</taxon>
    </lineage>
</organism>
<evidence type="ECO:0008006" key="3">
    <source>
        <dbReference type="Google" id="ProtNLM"/>
    </source>
</evidence>
<gene>
    <name evidence="1" type="ORF">A6A20_10210</name>
</gene>
<proteinExistence type="predicted"/>
<dbReference type="RefSeq" id="WP_279573340.1">
    <property type="nucleotide sequence ID" value="NZ_LWID01000001.1"/>
</dbReference>
<dbReference type="GO" id="GO:0072344">
    <property type="term" value="P:rescue of stalled ribosome"/>
    <property type="evidence" value="ECO:0007669"/>
    <property type="project" value="InterPro"/>
</dbReference>
<dbReference type="EMBL" id="LWID01000001">
    <property type="protein sequence ID" value="MDG6895981.1"/>
    <property type="molecule type" value="Genomic_DNA"/>
</dbReference>
<accession>A0A9X4PEC5</accession>
<sequence>MAKKKSLQSQQTTVYCHQKGNITDNALFALVKDPLFHQRVEKKRKGKGSYQRKAKHKHDYLAKPDHKILVKQDFMNGLFYSYLL</sequence>
<evidence type="ECO:0000313" key="1">
    <source>
        <dbReference type="EMBL" id="MDG6895981.1"/>
    </source>
</evidence>
<keyword evidence="2" id="KW-1185">Reference proteome</keyword>
<protein>
    <recommendedName>
        <fullName evidence="3">Alternative ribosome-rescue factor</fullName>
    </recommendedName>
</protein>